<feature type="domain" description="Ig-like" evidence="2">
    <location>
        <begin position="456"/>
        <end position="531"/>
    </location>
</feature>
<dbReference type="InterPro" id="IPR001584">
    <property type="entry name" value="Integrase_cat-core"/>
</dbReference>
<dbReference type="InterPro" id="IPR050951">
    <property type="entry name" value="Retrovirus_Pol_polyprotein"/>
</dbReference>
<feature type="domain" description="Ig-like" evidence="2">
    <location>
        <begin position="540"/>
        <end position="621"/>
    </location>
</feature>
<dbReference type="InterPro" id="IPR003599">
    <property type="entry name" value="Ig_sub"/>
</dbReference>
<dbReference type="SUPFAM" id="SSF56672">
    <property type="entry name" value="DNA/RNA polymerases"/>
    <property type="match status" value="1"/>
</dbReference>
<dbReference type="InterPro" id="IPR003598">
    <property type="entry name" value="Ig_sub2"/>
</dbReference>
<dbReference type="InterPro" id="IPR036116">
    <property type="entry name" value="FN3_sf"/>
</dbReference>
<dbReference type="EMBL" id="LSMT01001159">
    <property type="protein sequence ID" value="PFX12849.1"/>
    <property type="molecule type" value="Genomic_DNA"/>
</dbReference>
<name>A0A2B4R7P0_STYPI</name>
<dbReference type="Gene3D" id="4.10.60.10">
    <property type="entry name" value="Zinc finger, CCHC-type"/>
    <property type="match status" value="1"/>
</dbReference>
<dbReference type="STRING" id="50429.A0A2B4R7P0"/>
<dbReference type="SUPFAM" id="SSF53098">
    <property type="entry name" value="Ribonuclease H-like"/>
    <property type="match status" value="1"/>
</dbReference>
<dbReference type="InterPro" id="IPR043128">
    <property type="entry name" value="Rev_trsase/Diguanyl_cyclase"/>
</dbReference>
<comment type="caution">
    <text evidence="5">The sequence shown here is derived from an EMBL/GenBank/DDBJ whole genome shotgun (WGS) entry which is preliminary data.</text>
</comment>
<dbReference type="PROSITE" id="PS50853">
    <property type="entry name" value="FN3"/>
    <property type="match status" value="2"/>
</dbReference>
<feature type="domain" description="Ig-like" evidence="2">
    <location>
        <begin position="366"/>
        <end position="452"/>
    </location>
</feature>
<proteinExistence type="predicted"/>
<feature type="domain" description="Fibronectin type-III" evidence="3">
    <location>
        <begin position="628"/>
        <end position="722"/>
    </location>
</feature>
<dbReference type="Pfam" id="PF13927">
    <property type="entry name" value="Ig_3"/>
    <property type="match status" value="3"/>
</dbReference>
<gene>
    <name evidence="5" type="primary">Ncam1</name>
    <name evidence="5" type="ORF">AWC38_SpisGene23126</name>
</gene>
<evidence type="ECO:0000259" key="4">
    <source>
        <dbReference type="PROSITE" id="PS50994"/>
    </source>
</evidence>
<feature type="domain" description="Fibronectin type-III" evidence="3">
    <location>
        <begin position="723"/>
        <end position="824"/>
    </location>
</feature>
<dbReference type="FunFam" id="3.30.420.10:FF:000063">
    <property type="entry name" value="Retrovirus-related Pol polyprotein from transposon 297-like Protein"/>
    <property type="match status" value="1"/>
</dbReference>
<accession>A0A2B4R7P0</accession>
<organism evidence="5 6">
    <name type="scientific">Stylophora pistillata</name>
    <name type="common">Smooth cauliflower coral</name>
    <dbReference type="NCBI Taxonomy" id="50429"/>
    <lineage>
        <taxon>Eukaryota</taxon>
        <taxon>Metazoa</taxon>
        <taxon>Cnidaria</taxon>
        <taxon>Anthozoa</taxon>
        <taxon>Hexacorallia</taxon>
        <taxon>Scleractinia</taxon>
        <taxon>Astrocoeniina</taxon>
        <taxon>Pocilloporidae</taxon>
        <taxon>Stylophora</taxon>
    </lineage>
</organism>
<dbReference type="InterPro" id="IPR013783">
    <property type="entry name" value="Ig-like_fold"/>
</dbReference>
<feature type="compositionally biased region" description="Basic residues" evidence="1">
    <location>
        <begin position="1180"/>
        <end position="1189"/>
    </location>
</feature>
<feature type="region of interest" description="Disordered" evidence="1">
    <location>
        <begin position="1158"/>
        <end position="1193"/>
    </location>
</feature>
<feature type="region of interest" description="Disordered" evidence="1">
    <location>
        <begin position="900"/>
        <end position="946"/>
    </location>
</feature>
<dbReference type="SMART" id="SM00408">
    <property type="entry name" value="IGc2"/>
    <property type="match status" value="4"/>
</dbReference>
<reference evidence="6" key="1">
    <citation type="journal article" date="2017" name="bioRxiv">
        <title>Comparative analysis of the genomes of Stylophora pistillata and Acropora digitifera provides evidence for extensive differences between species of corals.</title>
        <authorList>
            <person name="Voolstra C.R."/>
            <person name="Li Y."/>
            <person name="Liew Y.J."/>
            <person name="Baumgarten S."/>
            <person name="Zoccola D."/>
            <person name="Flot J.-F."/>
            <person name="Tambutte S."/>
            <person name="Allemand D."/>
            <person name="Aranda M."/>
        </authorList>
    </citation>
    <scope>NUCLEOTIDE SEQUENCE [LARGE SCALE GENOMIC DNA]</scope>
</reference>
<dbReference type="OrthoDB" id="5980267at2759"/>
<evidence type="ECO:0000313" key="6">
    <source>
        <dbReference type="Proteomes" id="UP000225706"/>
    </source>
</evidence>
<dbReference type="InterPro" id="IPR012337">
    <property type="entry name" value="RNaseH-like_sf"/>
</dbReference>
<dbReference type="SUPFAM" id="SSF49265">
    <property type="entry name" value="Fibronectin type III"/>
    <property type="match status" value="1"/>
</dbReference>
<dbReference type="InterPro" id="IPR007110">
    <property type="entry name" value="Ig-like_dom"/>
</dbReference>
<dbReference type="PANTHER" id="PTHR37984">
    <property type="entry name" value="PROTEIN CBG26694"/>
    <property type="match status" value="1"/>
</dbReference>
<dbReference type="Gene3D" id="3.30.420.10">
    <property type="entry name" value="Ribonuclease H-like superfamily/Ribonuclease H"/>
    <property type="match status" value="1"/>
</dbReference>
<dbReference type="InterPro" id="IPR003961">
    <property type="entry name" value="FN3_dom"/>
</dbReference>
<dbReference type="GO" id="GO:0003676">
    <property type="term" value="F:nucleic acid binding"/>
    <property type="evidence" value="ECO:0007669"/>
    <property type="project" value="InterPro"/>
</dbReference>
<dbReference type="CDD" id="cd00063">
    <property type="entry name" value="FN3"/>
    <property type="match status" value="2"/>
</dbReference>
<evidence type="ECO:0000313" key="5">
    <source>
        <dbReference type="EMBL" id="PFX12849.1"/>
    </source>
</evidence>
<dbReference type="PANTHER" id="PTHR37984:SF11">
    <property type="entry name" value="INTEGRASE CATALYTIC DOMAIN-CONTAINING PROTEIN"/>
    <property type="match status" value="1"/>
</dbReference>
<keyword evidence="6" id="KW-1185">Reference proteome</keyword>
<dbReference type="InterPro" id="IPR036179">
    <property type="entry name" value="Ig-like_dom_sf"/>
</dbReference>
<dbReference type="GO" id="GO:0015074">
    <property type="term" value="P:DNA integration"/>
    <property type="evidence" value="ECO:0007669"/>
    <property type="project" value="InterPro"/>
</dbReference>
<dbReference type="Pfam" id="PF00665">
    <property type="entry name" value="rve"/>
    <property type="match status" value="1"/>
</dbReference>
<dbReference type="PROSITE" id="PS50994">
    <property type="entry name" value="INTEGRASE"/>
    <property type="match status" value="1"/>
</dbReference>
<dbReference type="SMART" id="SM00409">
    <property type="entry name" value="IG"/>
    <property type="match status" value="5"/>
</dbReference>
<evidence type="ECO:0000256" key="1">
    <source>
        <dbReference type="SAM" id="MobiDB-lite"/>
    </source>
</evidence>
<dbReference type="PROSITE" id="PS50835">
    <property type="entry name" value="IG_LIKE"/>
    <property type="match status" value="4"/>
</dbReference>
<protein>
    <submittedName>
        <fullName evidence="5">Neural cell adhesion molecule 1</fullName>
    </submittedName>
</protein>
<dbReference type="InterPro" id="IPR043502">
    <property type="entry name" value="DNA/RNA_pol_sf"/>
</dbReference>
<dbReference type="Pfam" id="PF00041">
    <property type="entry name" value="fn3"/>
    <property type="match status" value="1"/>
</dbReference>
<feature type="domain" description="Integrase catalytic" evidence="4">
    <location>
        <begin position="1598"/>
        <end position="1751"/>
    </location>
</feature>
<feature type="domain" description="Ig-like" evidence="2">
    <location>
        <begin position="281"/>
        <end position="361"/>
    </location>
</feature>
<dbReference type="Proteomes" id="UP000225706">
    <property type="component" value="Unassembled WGS sequence"/>
</dbReference>
<dbReference type="Pfam" id="PF13895">
    <property type="entry name" value="Ig_2"/>
    <property type="match status" value="1"/>
</dbReference>
<dbReference type="SMART" id="SM00060">
    <property type="entry name" value="FN3"/>
    <property type="match status" value="2"/>
</dbReference>
<evidence type="ECO:0000259" key="3">
    <source>
        <dbReference type="PROSITE" id="PS50853"/>
    </source>
</evidence>
<dbReference type="InterPro" id="IPR036397">
    <property type="entry name" value="RNaseH_sf"/>
</dbReference>
<dbReference type="Gene3D" id="2.60.40.10">
    <property type="entry name" value="Immunoglobulins"/>
    <property type="match status" value="7"/>
</dbReference>
<sequence>MFFAKFERQYSRRVLDVEQGMFTPLVFTTTASALNFSSSKGRKVTGIASSSVNLTWTFSGEVKRIELENASGPICVINSDKNVTVDPYYTGRISVLWNGKSPGQVIFTLSSILTTDEGAFRCKIGSGGLLSPSTYQVVELTVLDSSSGDAEILIDALIGSDLDGHFITVETRLGRNDGPAVIKMHLGWVWSGPVRKEPTEKIKASDYNQEVKCSHKLKKLHDDGTYTGAILGSNHEVDEEREHKIRFLEGGWEWMALEVDFRKSRVGEYVAPSSRVYAKAPHITPFSSKQNHTEGSAVNISCKASGKPLPDVAWVRNTKVKSSGKEEAFLVFSSIQRSDKGEYKCRANNTVDVTSIDATIVVYYKPKGVTLTTNAPQNTVTQGDTVKFTCKVKEAKPQVSLYKFFFNGRPVNVSNNNVYTINNVKRSQNYGEYKCIPRNDAGDGPEAKATLNIQVPAHFTVLPQNITVNTSTPISLTCKASGFPTPHTRWEKSEKILSHMEHLNIPSSNRSAAGEYMCTVGNGVGEEKTARAYVIVQYPPTIQSVTPSSSNSWIDQTVTLECHSDGVPTPTLTWYKHNISEINRLRGRGNKIQVTLRNDRDFGDYICVAANGLPPSDERVTKINQIKKPGQPSIESIIQATFLTIQWTAPAYDGGSPIIAFRVTILKGDTEIGSVNITNPLTKAYSFRGLERDTSYTVKVFSRNVVFEGDPAVKTLKTLYEGAPDVVKIGDLSSEIADDTITLKWKKPENNGKVITMYTVYQRVVTDGNVGQWTEVGNITDVSVRELKITLERGKVYQFAITATNELGESLKQDKADIQQVEAEGMPGPTKGSRTVVDNGVNNAIFSGAAVAGVLLIIGVIVIIILWRRRKSSIYENDEVSMDRLDSANHYEADDGFQEVSRAEAAHSRQASGPEAEANYAQVDMTKKKKNRRPAPNDEYAQRPGELDYADLEDLRVGLVPGPSGATAAGAVVRPPAYEGTDYADITQFGVPQPDPTYANVSKGDVTYSNMQSMDKMRTLGLGQYTLKLYRISKCDGKVENLDISTLPQYKLELPSLLTGESELNVLVNYFTPKVNVPFERHVFRQMQQMEGETIDQFVCRLRQKAISCEFPSVVEAIRDKIIKKCRDPKLRREFLEKSSEATLTVLRESARVHEAVNTQMQSMERPDQVNKLSLNDRQAKKKGRKGQRPGKERKCYWCGRTGHLAQDRSCPASDNTYNKCVKGGHFAACCKTKSTKKPSGRHRSEGAKKVSEEKEEGNYAFVLDTKSSNGLSGVDDLFVGGVQLKNVLIDSGASCNIVDRATWEGLKHKGVKCKSRKVRRKCVDEFTVVERRGKALLGKDTAEKLNALRVGPPNSPQACSITSEGTSVDIVKNFADVFYGVAPEKYQKIVKDVLIGCKGVANIADDLIIHGCGIKEHDENLLAVLCRLRERGLTLNEKKCQFRLPKLTFFGHDLSSKGIAPSEEKVSAVQNAKPPKSIVECIYNKSSKPSARIERWVLRLQGYNFKVIYRPGKTNITDALSRLNSVNRKDYSGEKADFVRALAQESTPVAMTAKEVERESENDPELYHDAAKVCKSCHGCQVVGEFCAPEPMQRVQPPSEPRQDVAIDVLGPLPSVENLLVVIGYYSRFFEVVTMHSTTSRKLMEALTPIFTQYGYPFSLKSDNAPQFVSEEFENFLATHGIQRRKSPPLWPQANGEVDCQNRTLLKSLKVAEVEGKKWKDELDKFLLAYRTTPHSSTGATPAFLMFGRELKSKLPELCPNKSVLDESTRYRDWNQKLAGKMYGDKQRHAVDNPIAPGDKVLLKNTKQSGKLAANFEPNPYTVQTKEGQELPLKSTDGTVQRRNGSFVKPYKTPQEPDSSIGAETLADRVVPPSVADTATTTEPKSRPSRTVRMPPKFKDFVLDR</sequence>
<feature type="region of interest" description="Disordered" evidence="1">
    <location>
        <begin position="1837"/>
        <end position="1906"/>
    </location>
</feature>
<dbReference type="Gene3D" id="3.30.70.270">
    <property type="match status" value="1"/>
</dbReference>
<evidence type="ECO:0000259" key="2">
    <source>
        <dbReference type="PROSITE" id="PS50835"/>
    </source>
</evidence>
<dbReference type="SUPFAM" id="SSF48726">
    <property type="entry name" value="Immunoglobulin"/>
    <property type="match status" value="5"/>
</dbReference>